<dbReference type="Proteomes" id="UP001301653">
    <property type="component" value="Unassembled WGS sequence"/>
</dbReference>
<organism evidence="3 4">
    <name type="scientific">Stenotrophomonas capsici</name>
    <dbReference type="NCBI Taxonomy" id="3110230"/>
    <lineage>
        <taxon>Bacteria</taxon>
        <taxon>Pseudomonadati</taxon>
        <taxon>Pseudomonadota</taxon>
        <taxon>Gammaproteobacteria</taxon>
        <taxon>Lysobacterales</taxon>
        <taxon>Lysobacteraceae</taxon>
        <taxon>Stenotrophomonas</taxon>
    </lineage>
</organism>
<accession>A0ABU5V7A5</accession>
<dbReference type="EMBL" id="JAYFUH010000249">
    <property type="protein sequence ID" value="MEA5668678.1"/>
    <property type="molecule type" value="Genomic_DNA"/>
</dbReference>
<comment type="caution">
    <text evidence="3">The sequence shown here is derived from an EMBL/GenBank/DDBJ whole genome shotgun (WGS) entry which is preliminary data.</text>
</comment>
<keyword evidence="2" id="KW-1133">Transmembrane helix</keyword>
<gene>
    <name evidence="3" type="ORF">VA603_14115</name>
</gene>
<evidence type="ECO:0000313" key="4">
    <source>
        <dbReference type="Proteomes" id="UP001301653"/>
    </source>
</evidence>
<feature type="region of interest" description="Disordered" evidence="1">
    <location>
        <begin position="37"/>
        <end position="72"/>
    </location>
</feature>
<name>A0ABU5V7A5_9GAMM</name>
<feature type="compositionally biased region" description="Low complexity" evidence="1">
    <location>
        <begin position="62"/>
        <end position="72"/>
    </location>
</feature>
<feature type="transmembrane region" description="Helical" evidence="2">
    <location>
        <begin position="6"/>
        <end position="26"/>
    </location>
</feature>
<evidence type="ECO:0000256" key="2">
    <source>
        <dbReference type="SAM" id="Phobius"/>
    </source>
</evidence>
<keyword evidence="4" id="KW-1185">Reference proteome</keyword>
<sequence length="275" mass="28962">MEKRSAVWPWVVLGVVAIGGVGGWLFKDDLARLRPAAPAATTPPPLDGPADPSSAPSPAPATGPTSPRYPLDADVAADPALPALADSDAGAWQALAGVFPADVLAVLLRAHLIQRWVVHVDNLTQPSLPASAMALQPMPGSLQVAQGSDGVEQLAAANAERYAPWVKAFTQADAQSLATAYVRFYPLVQQAYRDIGHPDGHFNDRLVAVIDHLLQTPEPSGPLALAPDGKGKYRFVDPALQSLSVGQKALLRLDAGQRKAVKQQLQAIRVAVTRG</sequence>
<protein>
    <submittedName>
        <fullName evidence="3">DUF3014 domain-containing protein</fullName>
    </submittedName>
</protein>
<reference evidence="3 4" key="1">
    <citation type="submission" date="2023-12" db="EMBL/GenBank/DDBJ databases">
        <title>Stenotrophomonas guangdongensis sp. nov., isolated from wilted pepper plants (Capsicum annuum).</title>
        <authorList>
            <person name="Qiu M."/>
            <person name="Li Y."/>
            <person name="Liu Q."/>
            <person name="Zhang X."/>
            <person name="Huang Y."/>
            <person name="Guo R."/>
            <person name="Hu M."/>
            <person name="Zhou J."/>
            <person name="Zhou X."/>
        </authorList>
    </citation>
    <scope>NUCLEOTIDE SEQUENCE [LARGE SCALE GENOMIC DNA]</scope>
    <source>
        <strain evidence="3 4">MH1</strain>
    </source>
</reference>
<dbReference type="InterPro" id="IPR021382">
    <property type="entry name" value="DUF3014"/>
</dbReference>
<evidence type="ECO:0000256" key="1">
    <source>
        <dbReference type="SAM" id="MobiDB-lite"/>
    </source>
</evidence>
<keyword evidence="2" id="KW-0472">Membrane</keyword>
<evidence type="ECO:0000313" key="3">
    <source>
        <dbReference type="EMBL" id="MEA5668678.1"/>
    </source>
</evidence>
<dbReference type="RefSeq" id="WP_323439229.1">
    <property type="nucleotide sequence ID" value="NZ_JAYFUH010000249.1"/>
</dbReference>
<keyword evidence="2" id="KW-0812">Transmembrane</keyword>
<dbReference type="Pfam" id="PF11219">
    <property type="entry name" value="DUF3014"/>
    <property type="match status" value="1"/>
</dbReference>
<proteinExistence type="predicted"/>